<evidence type="ECO:0008006" key="2">
    <source>
        <dbReference type="Google" id="ProtNLM"/>
    </source>
</evidence>
<protein>
    <recommendedName>
        <fullName evidence="2">Methyltransferase type 11 domain-containing protein</fullName>
    </recommendedName>
</protein>
<gene>
    <name evidence="1" type="ORF">S01H1_68996</name>
</gene>
<reference evidence="1" key="1">
    <citation type="journal article" date="2014" name="Front. Microbiol.">
        <title>High frequency of phylogenetically diverse reductive dehalogenase-homologous genes in deep subseafloor sedimentary metagenomes.</title>
        <authorList>
            <person name="Kawai M."/>
            <person name="Futagami T."/>
            <person name="Toyoda A."/>
            <person name="Takaki Y."/>
            <person name="Nishi S."/>
            <person name="Hori S."/>
            <person name="Arai W."/>
            <person name="Tsubouchi T."/>
            <person name="Morono Y."/>
            <person name="Uchiyama I."/>
            <person name="Ito T."/>
            <person name="Fujiyama A."/>
            <person name="Inagaki F."/>
            <person name="Takami H."/>
        </authorList>
    </citation>
    <scope>NUCLEOTIDE SEQUENCE</scope>
    <source>
        <strain evidence="1">Expedition CK06-06</strain>
    </source>
</reference>
<dbReference type="InterPro" id="IPR029063">
    <property type="entry name" value="SAM-dependent_MTases_sf"/>
</dbReference>
<evidence type="ECO:0000313" key="1">
    <source>
        <dbReference type="EMBL" id="GAG36474.1"/>
    </source>
</evidence>
<name>X0WZX0_9ZZZZ</name>
<dbReference type="AlphaFoldDB" id="X0WZX0"/>
<accession>X0WZX0</accession>
<proteinExistence type="predicted"/>
<dbReference type="SUPFAM" id="SSF53335">
    <property type="entry name" value="S-adenosyl-L-methionine-dependent methyltransferases"/>
    <property type="match status" value="1"/>
</dbReference>
<feature type="non-terminal residue" evidence="1">
    <location>
        <position position="1"/>
    </location>
</feature>
<sequence length="185" mass="22009">GNDGSPEMLSRLEKRIERMRLKHRHEPTIYKWQELAERYPKEFFDFIFTEGNSLIYAASWAKEKPDLSKSMKEIKDSISNKSRILRKNGIWYVDIPQEDEKETSHEGKGLIIDGKKVDLYCNFHNDWDQKVRTFTMEENSKLKIVQKAQLITGKELEKMAVPQYFMNMFKPSIDNPHYQGYILRK</sequence>
<organism evidence="1">
    <name type="scientific">marine sediment metagenome</name>
    <dbReference type="NCBI Taxonomy" id="412755"/>
    <lineage>
        <taxon>unclassified sequences</taxon>
        <taxon>metagenomes</taxon>
        <taxon>ecological metagenomes</taxon>
    </lineage>
</organism>
<dbReference type="Gene3D" id="3.40.50.150">
    <property type="entry name" value="Vaccinia Virus protein VP39"/>
    <property type="match status" value="1"/>
</dbReference>
<comment type="caution">
    <text evidence="1">The sequence shown here is derived from an EMBL/GenBank/DDBJ whole genome shotgun (WGS) entry which is preliminary data.</text>
</comment>
<dbReference type="EMBL" id="BARS01045778">
    <property type="protein sequence ID" value="GAG36474.1"/>
    <property type="molecule type" value="Genomic_DNA"/>
</dbReference>